<gene>
    <name evidence="3" type="ORF">CUD01_07950</name>
</gene>
<organism evidence="3 4">
    <name type="scientific">Cellulomonas uda</name>
    <dbReference type="NCBI Taxonomy" id="1714"/>
    <lineage>
        <taxon>Bacteria</taxon>
        <taxon>Bacillati</taxon>
        <taxon>Actinomycetota</taxon>
        <taxon>Actinomycetes</taxon>
        <taxon>Micrococcales</taxon>
        <taxon>Cellulomonadaceae</taxon>
        <taxon>Cellulomonas</taxon>
    </lineage>
</organism>
<dbReference type="InterPro" id="IPR050982">
    <property type="entry name" value="Auxin_biosynth/cation_transpt"/>
</dbReference>
<dbReference type="SUPFAM" id="SSF51905">
    <property type="entry name" value="FAD/NAD(P)-binding domain"/>
    <property type="match status" value="2"/>
</dbReference>
<dbReference type="InterPro" id="IPR036188">
    <property type="entry name" value="FAD/NAD-bd_sf"/>
</dbReference>
<dbReference type="PRINTS" id="PR00368">
    <property type="entry name" value="FADPNR"/>
</dbReference>
<feature type="region of interest" description="Disordered" evidence="2">
    <location>
        <begin position="1"/>
        <end position="86"/>
    </location>
</feature>
<dbReference type="PRINTS" id="PR00411">
    <property type="entry name" value="PNDRDTASEI"/>
</dbReference>
<keyword evidence="4" id="KW-1185">Reference proteome</keyword>
<name>A0A4Y3K741_CELUD</name>
<keyword evidence="1" id="KW-0560">Oxidoreductase</keyword>
<dbReference type="Pfam" id="PF13738">
    <property type="entry name" value="Pyr_redox_3"/>
    <property type="match status" value="1"/>
</dbReference>
<dbReference type="PANTHER" id="PTHR43539">
    <property type="entry name" value="FLAVIN-BINDING MONOOXYGENASE-LIKE PROTEIN (AFU_ORTHOLOGUE AFUA_4G09220)"/>
    <property type="match status" value="1"/>
</dbReference>
<evidence type="ECO:0000256" key="2">
    <source>
        <dbReference type="SAM" id="MobiDB-lite"/>
    </source>
</evidence>
<sequence>MPPLPTTADPLDHRPDAGAPTNPSGTRRVTRRSLREAADAAAEPARADLEQAAPATGAPGRRATPDVPQPSRSTRRSRRAAVSEAPTRPVVDVDVVVIGAGQAGLSAAYHLHKAGLVPVGDRGWQDAEATFVVLDDALAPGGAWQHRPPGMRVSDAHGVHDLPGMPLLVPDPAESAAHAVPYYFAQYEEAFGLHVQRPVAVTRVEDEDADEAPAGGRRLVVTSHLVDSPGEEVLWRARGLVNASGTWRKPFWPTYPGRAAFRGRQLHSRDVLDPGALADGHVVVVGGGTSAAQLLLALADVTTTTWVTRRPPAWRDGQLTPELGRAAVALVDERTRAGLPPGSIVSVTGLPLTDAYRAGIDAGVLRARPAFSRIVPDGVVWDDPVPPPVPAAEPFDGVVPGLGAWVGGDAHVAARTLVWATGYRPALDHLAPLRLRGPRGGIVMDGTRVAADPRLHLVGYGPSASTVGANRAGRDAVRELLGHLALR</sequence>
<accession>A0A4Y3K741</accession>
<evidence type="ECO:0000313" key="4">
    <source>
        <dbReference type="Proteomes" id="UP000315842"/>
    </source>
</evidence>
<evidence type="ECO:0000256" key="1">
    <source>
        <dbReference type="ARBA" id="ARBA00023002"/>
    </source>
</evidence>
<dbReference type="GO" id="GO:0004497">
    <property type="term" value="F:monooxygenase activity"/>
    <property type="evidence" value="ECO:0007669"/>
    <property type="project" value="TreeGrafter"/>
</dbReference>
<proteinExistence type="predicted"/>
<evidence type="ECO:0000313" key="3">
    <source>
        <dbReference type="EMBL" id="GEA80351.1"/>
    </source>
</evidence>
<protein>
    <submittedName>
        <fullName evidence="3">Oxidoreductase</fullName>
    </submittedName>
</protein>
<comment type="caution">
    <text evidence="3">The sequence shown here is derived from an EMBL/GenBank/DDBJ whole genome shotgun (WGS) entry which is preliminary data.</text>
</comment>
<dbReference type="AlphaFoldDB" id="A0A4Y3K741"/>
<dbReference type="Proteomes" id="UP000315842">
    <property type="component" value="Unassembled WGS sequence"/>
</dbReference>
<dbReference type="EMBL" id="BJLP01000009">
    <property type="protein sequence ID" value="GEA80351.1"/>
    <property type="molecule type" value="Genomic_DNA"/>
</dbReference>
<dbReference type="PANTHER" id="PTHR43539:SF78">
    <property type="entry name" value="FLAVIN-CONTAINING MONOOXYGENASE"/>
    <property type="match status" value="1"/>
</dbReference>
<reference evidence="3 4" key="1">
    <citation type="submission" date="2019-06" db="EMBL/GenBank/DDBJ databases">
        <title>Whole genome shotgun sequence of Cellulomonas uda NBRC 3747.</title>
        <authorList>
            <person name="Hosoyama A."/>
            <person name="Uohara A."/>
            <person name="Ohji S."/>
            <person name="Ichikawa N."/>
        </authorList>
    </citation>
    <scope>NUCLEOTIDE SEQUENCE [LARGE SCALE GENOMIC DNA]</scope>
    <source>
        <strain evidence="3 4">NBRC 3747</strain>
    </source>
</reference>
<dbReference type="Gene3D" id="3.50.50.60">
    <property type="entry name" value="FAD/NAD(P)-binding domain"/>
    <property type="match status" value="1"/>
</dbReference>
<dbReference type="RefSeq" id="WP_243861266.1">
    <property type="nucleotide sequence ID" value="NZ_BJLP01000009.1"/>
</dbReference>
<dbReference type="GO" id="GO:0050660">
    <property type="term" value="F:flavin adenine dinucleotide binding"/>
    <property type="evidence" value="ECO:0007669"/>
    <property type="project" value="TreeGrafter"/>
</dbReference>
<feature type="compositionally biased region" description="Low complexity" evidence="2">
    <location>
        <begin position="39"/>
        <end position="62"/>
    </location>
</feature>